<evidence type="ECO:0008006" key="3">
    <source>
        <dbReference type="Google" id="ProtNLM"/>
    </source>
</evidence>
<dbReference type="PANTHER" id="PTHR36938">
    <property type="entry name" value="PROTEIN CBG26935"/>
    <property type="match status" value="1"/>
</dbReference>
<evidence type="ECO:0000313" key="2">
    <source>
        <dbReference type="Proteomes" id="UP001176961"/>
    </source>
</evidence>
<name>A0AA36DM67_CYLNA</name>
<protein>
    <recommendedName>
        <fullName evidence="3">WAP domain-containing protein</fullName>
    </recommendedName>
</protein>
<proteinExistence type="predicted"/>
<dbReference type="Proteomes" id="UP001176961">
    <property type="component" value="Unassembled WGS sequence"/>
</dbReference>
<gene>
    <name evidence="1" type="ORF">CYNAS_LOCUS2215</name>
</gene>
<dbReference type="PANTHER" id="PTHR36938:SF2">
    <property type="entry name" value="WAP DOMAIN-CONTAINING PROTEIN"/>
    <property type="match status" value="1"/>
</dbReference>
<accession>A0AA36DM67</accession>
<dbReference type="EMBL" id="CATQJL010000001">
    <property type="protein sequence ID" value="CAJ0590232.1"/>
    <property type="molecule type" value="Genomic_DNA"/>
</dbReference>
<keyword evidence="2" id="KW-1185">Reference proteome</keyword>
<evidence type="ECO:0000313" key="1">
    <source>
        <dbReference type="EMBL" id="CAJ0590232.1"/>
    </source>
</evidence>
<sequence length="154" mass="16706">MCESGTVCMSGVDAGSCCTNPAQKRCPSPTALNIQCRKLRGVNWCNNDFDCHGKSTMPSICCPTGCNYNMCLHMGFEPVPHVRRHVTALSSSPVDECPDPYTLNVRCAVRNPASWCLTDAECPSVNSAHPRKCCATLCGNNVCVVKYGDKWIIA</sequence>
<dbReference type="AlphaFoldDB" id="A0AA36DM67"/>
<comment type="caution">
    <text evidence="1">The sequence shown here is derived from an EMBL/GenBank/DDBJ whole genome shotgun (WGS) entry which is preliminary data.</text>
</comment>
<reference evidence="1" key="1">
    <citation type="submission" date="2023-07" db="EMBL/GenBank/DDBJ databases">
        <authorList>
            <consortium name="CYATHOMIX"/>
        </authorList>
    </citation>
    <scope>NUCLEOTIDE SEQUENCE</scope>
    <source>
        <strain evidence="1">N/A</strain>
    </source>
</reference>
<organism evidence="1 2">
    <name type="scientific">Cylicocyclus nassatus</name>
    <name type="common">Nematode worm</name>
    <dbReference type="NCBI Taxonomy" id="53992"/>
    <lineage>
        <taxon>Eukaryota</taxon>
        <taxon>Metazoa</taxon>
        <taxon>Ecdysozoa</taxon>
        <taxon>Nematoda</taxon>
        <taxon>Chromadorea</taxon>
        <taxon>Rhabditida</taxon>
        <taxon>Rhabditina</taxon>
        <taxon>Rhabditomorpha</taxon>
        <taxon>Strongyloidea</taxon>
        <taxon>Strongylidae</taxon>
        <taxon>Cylicocyclus</taxon>
    </lineage>
</organism>